<dbReference type="InterPro" id="IPR036397">
    <property type="entry name" value="RNaseH_sf"/>
</dbReference>
<gene>
    <name evidence="1" type="ORF">MEUPH1_LOCUS27313</name>
</gene>
<reference evidence="1 2" key="1">
    <citation type="submission" date="2023-01" db="EMBL/GenBank/DDBJ databases">
        <authorList>
            <person name="Whitehead M."/>
        </authorList>
    </citation>
    <scope>NUCLEOTIDE SEQUENCE [LARGE SCALE GENOMIC DNA]</scope>
</reference>
<name>A0AAV0Y1L6_9HEMI</name>
<dbReference type="Gene3D" id="3.30.420.10">
    <property type="entry name" value="Ribonuclease H-like superfamily/Ribonuclease H"/>
    <property type="match status" value="1"/>
</dbReference>
<dbReference type="EMBL" id="CARXXK010001102">
    <property type="protein sequence ID" value="CAI6373587.1"/>
    <property type="molecule type" value="Genomic_DNA"/>
</dbReference>
<proteinExistence type="predicted"/>
<sequence>MFFEDKPENAETMNGDIYRSMISNFLWPILDDMDTEEMWFQKDGTTCRISGTTISLLCEQFDGRLISIRGNQQWPPRSCDLTPCDFFLWGYIKSLVYANKRRTLLDLKQEV</sequence>
<dbReference type="GO" id="GO:0003676">
    <property type="term" value="F:nucleic acid binding"/>
    <property type="evidence" value="ECO:0007669"/>
    <property type="project" value="InterPro"/>
</dbReference>
<keyword evidence="2" id="KW-1185">Reference proteome</keyword>
<comment type="caution">
    <text evidence="1">The sequence shown here is derived from an EMBL/GenBank/DDBJ whole genome shotgun (WGS) entry which is preliminary data.</text>
</comment>
<dbReference type="AlphaFoldDB" id="A0AAV0Y1L6"/>
<dbReference type="PANTHER" id="PTHR47326">
    <property type="entry name" value="TRANSPOSABLE ELEMENT TC3 TRANSPOSASE-LIKE PROTEIN"/>
    <property type="match status" value="1"/>
</dbReference>
<organism evidence="1 2">
    <name type="scientific">Macrosiphum euphorbiae</name>
    <name type="common">potato aphid</name>
    <dbReference type="NCBI Taxonomy" id="13131"/>
    <lineage>
        <taxon>Eukaryota</taxon>
        <taxon>Metazoa</taxon>
        <taxon>Ecdysozoa</taxon>
        <taxon>Arthropoda</taxon>
        <taxon>Hexapoda</taxon>
        <taxon>Insecta</taxon>
        <taxon>Pterygota</taxon>
        <taxon>Neoptera</taxon>
        <taxon>Paraneoptera</taxon>
        <taxon>Hemiptera</taxon>
        <taxon>Sternorrhyncha</taxon>
        <taxon>Aphidomorpha</taxon>
        <taxon>Aphidoidea</taxon>
        <taxon>Aphididae</taxon>
        <taxon>Macrosiphini</taxon>
        <taxon>Macrosiphum</taxon>
    </lineage>
</organism>
<dbReference type="Proteomes" id="UP001160148">
    <property type="component" value="Unassembled WGS sequence"/>
</dbReference>
<evidence type="ECO:0000313" key="2">
    <source>
        <dbReference type="Proteomes" id="UP001160148"/>
    </source>
</evidence>
<evidence type="ECO:0000313" key="1">
    <source>
        <dbReference type="EMBL" id="CAI6373587.1"/>
    </source>
</evidence>
<accession>A0AAV0Y1L6</accession>
<dbReference type="PANTHER" id="PTHR47326:SF1">
    <property type="entry name" value="HTH PSQ-TYPE DOMAIN-CONTAINING PROTEIN"/>
    <property type="match status" value="1"/>
</dbReference>
<protein>
    <submittedName>
        <fullName evidence="1">Uncharacterized protein</fullName>
    </submittedName>
</protein>